<sequence length="248" mass="28893">MTEILNFLNGKSLYLLYKLLDFEKIFCVADQDSMTFICVNDQSNIRICFYPVITRYFFETDTKDKWMYSYVFDSKDIKRSIAWFKNKSDANMNQNLAFEFADDNIKINNKFVNTKLETIIQKPDVPIISEMKNGVSAQIRNIKDMKSQILSISEEVIQVTLTEFDLIISGKQSIFPEYPIRVSDTKLNDDLMKEYKTSCYKHILKISCELAYEANILSPELRFYPGGATQLYGKKNEILFRSLLVAVK</sequence>
<proteinExistence type="predicted"/>
<gene>
    <name evidence="1" type="ORF">NODOFMBO_00016</name>
</gene>
<name>A0A7G9YVG0_9EURY</name>
<evidence type="ECO:0000313" key="1">
    <source>
        <dbReference type="EMBL" id="QNO51994.1"/>
    </source>
</evidence>
<accession>A0A7G9YVG0</accession>
<dbReference type="AlphaFoldDB" id="A0A7G9YVG0"/>
<dbReference type="EMBL" id="MT631498">
    <property type="protein sequence ID" value="QNO51994.1"/>
    <property type="molecule type" value="Genomic_DNA"/>
</dbReference>
<protein>
    <submittedName>
        <fullName evidence="1">Uncharacterized protein</fullName>
    </submittedName>
</protein>
<reference evidence="1" key="1">
    <citation type="submission" date="2020-06" db="EMBL/GenBank/DDBJ databases">
        <title>Unique genomic features of the anaerobic methanotrophic archaea.</title>
        <authorList>
            <person name="Chadwick G.L."/>
            <person name="Skennerton C.T."/>
            <person name="Laso-Perez R."/>
            <person name="Leu A.O."/>
            <person name="Speth D.R."/>
            <person name="Yu H."/>
            <person name="Morgan-Lang C."/>
            <person name="Hatzenpichler R."/>
            <person name="Goudeau D."/>
            <person name="Malmstrom R."/>
            <person name="Brazelton W.J."/>
            <person name="Woyke T."/>
            <person name="Hallam S.J."/>
            <person name="Tyson G.W."/>
            <person name="Wegener G."/>
            <person name="Boetius A."/>
            <person name="Orphan V."/>
        </authorList>
    </citation>
    <scope>NUCLEOTIDE SEQUENCE</scope>
</reference>
<organism evidence="1">
    <name type="scientific">Candidatus Methanophagaceae archaeon ANME-1 ERB6</name>
    <dbReference type="NCBI Taxonomy" id="2759912"/>
    <lineage>
        <taxon>Archaea</taxon>
        <taxon>Methanobacteriati</taxon>
        <taxon>Methanobacteriota</taxon>
        <taxon>Stenosarchaea group</taxon>
        <taxon>Methanomicrobia</taxon>
        <taxon>Candidatus Methanophagales</taxon>
        <taxon>Candidatus Methanophagaceae</taxon>
    </lineage>
</organism>